<keyword evidence="4" id="KW-1185">Reference proteome</keyword>
<evidence type="ECO:0000313" key="4">
    <source>
        <dbReference type="Proteomes" id="UP000639396"/>
    </source>
</evidence>
<gene>
    <name evidence="3" type="ORF">IDH45_18720</name>
</gene>
<evidence type="ECO:0000259" key="2">
    <source>
        <dbReference type="Pfam" id="PF00326"/>
    </source>
</evidence>
<name>A0A927CC93_9BACL</name>
<dbReference type="AlphaFoldDB" id="A0A927CC93"/>
<dbReference type="PANTHER" id="PTHR42776">
    <property type="entry name" value="SERINE PEPTIDASE S9 FAMILY MEMBER"/>
    <property type="match status" value="1"/>
</dbReference>
<dbReference type="InterPro" id="IPR011042">
    <property type="entry name" value="6-blade_b-propeller_TolB-like"/>
</dbReference>
<accession>A0A927CC93</accession>
<dbReference type="SUPFAM" id="SSF82171">
    <property type="entry name" value="DPP6 N-terminal domain-like"/>
    <property type="match status" value="1"/>
</dbReference>
<dbReference type="Pfam" id="PF00326">
    <property type="entry name" value="Peptidase_S9"/>
    <property type="match status" value="1"/>
</dbReference>
<dbReference type="SUPFAM" id="SSF53474">
    <property type="entry name" value="alpha/beta-Hydrolases"/>
    <property type="match status" value="1"/>
</dbReference>
<protein>
    <submittedName>
        <fullName evidence="3">Prolyl oligopeptidase family serine peptidase</fullName>
    </submittedName>
</protein>
<sequence>MFIDLDVHPHSNRMAILQLLSNGSKNMVIHDISSKSIVSEVGPHFIPQGPRFSPDGHRISFFGDGNIYFHDVVMRSTTTIENTSGQHASFCEWSPDGNSLVYNAYPANNTDRKIPPNIYHIDLLRNIRHQVTDNDAVDRFPQWSPNGRLVVFHRQYLDSPNPLKQIIIADIQKGTEFIVPGDSGCSHESGRFCWSDDSNSFLIKEVQANGSVALKILRVEDMNLLWSITSPDIIGGAFRPGMNQVLCMFKHEIAVYSLNDQTAIHKISLIGYSPIMQTLRGPAWYVERERLFYIAHRGKQVHQWDYADDCPCIFQAEEWPRLNYQREKYTILSRDGKQVPVLRLIPDEPKHLAVEFIFGGPSAPIDEGNPIIRHLLHKGYEVICPVYRGQIGAGKEHQEANIGEMGRADVWDVMESGLDWKRRTGYLRPLALIGYSYGGLLTLLALADNATLWVTGITLWGVTDLDHLGFYKSRAYPSDPEQMETEKNRRSPLIQSSRIQSPLLMFHGGQDTTSTNEEVQKIQNLIRANGVPCELTIFHDDTHGLKRHRQEMFSQLFEYLQKYE</sequence>
<feature type="domain" description="Peptidase S9 prolyl oligopeptidase catalytic" evidence="2">
    <location>
        <begin position="376"/>
        <end position="563"/>
    </location>
</feature>
<evidence type="ECO:0000256" key="1">
    <source>
        <dbReference type="ARBA" id="ARBA00022801"/>
    </source>
</evidence>
<organism evidence="3 4">
    <name type="scientific">Paenibacillus oceani</name>
    <dbReference type="NCBI Taxonomy" id="2772510"/>
    <lineage>
        <taxon>Bacteria</taxon>
        <taxon>Bacillati</taxon>
        <taxon>Bacillota</taxon>
        <taxon>Bacilli</taxon>
        <taxon>Bacillales</taxon>
        <taxon>Paenibacillaceae</taxon>
        <taxon>Paenibacillus</taxon>
    </lineage>
</organism>
<dbReference type="Proteomes" id="UP000639396">
    <property type="component" value="Unassembled WGS sequence"/>
</dbReference>
<reference evidence="3" key="1">
    <citation type="submission" date="2020-09" db="EMBL/GenBank/DDBJ databases">
        <title>A novel bacterium of genus Paenibacillus, isolated from South China Sea.</title>
        <authorList>
            <person name="Huang H."/>
            <person name="Mo K."/>
            <person name="Hu Y."/>
        </authorList>
    </citation>
    <scope>NUCLEOTIDE SEQUENCE</scope>
    <source>
        <strain evidence="3">IB182363</strain>
    </source>
</reference>
<dbReference type="PANTHER" id="PTHR42776:SF27">
    <property type="entry name" value="DIPEPTIDYL PEPTIDASE FAMILY MEMBER 6"/>
    <property type="match status" value="1"/>
</dbReference>
<dbReference type="Gene3D" id="3.40.50.1820">
    <property type="entry name" value="alpha/beta hydrolase"/>
    <property type="match status" value="1"/>
</dbReference>
<dbReference type="GO" id="GO:0004252">
    <property type="term" value="F:serine-type endopeptidase activity"/>
    <property type="evidence" value="ECO:0007669"/>
    <property type="project" value="TreeGrafter"/>
</dbReference>
<dbReference type="EMBL" id="JACXJA010000026">
    <property type="protein sequence ID" value="MBD2864023.1"/>
    <property type="molecule type" value="Genomic_DNA"/>
</dbReference>
<dbReference type="InterPro" id="IPR029058">
    <property type="entry name" value="AB_hydrolase_fold"/>
</dbReference>
<dbReference type="GO" id="GO:0006508">
    <property type="term" value="P:proteolysis"/>
    <property type="evidence" value="ECO:0007669"/>
    <property type="project" value="InterPro"/>
</dbReference>
<keyword evidence="1" id="KW-0378">Hydrolase</keyword>
<dbReference type="Gene3D" id="2.120.10.30">
    <property type="entry name" value="TolB, C-terminal domain"/>
    <property type="match status" value="1"/>
</dbReference>
<comment type="caution">
    <text evidence="3">The sequence shown here is derived from an EMBL/GenBank/DDBJ whole genome shotgun (WGS) entry which is preliminary data.</text>
</comment>
<dbReference type="InterPro" id="IPR001375">
    <property type="entry name" value="Peptidase_S9_cat"/>
</dbReference>
<proteinExistence type="predicted"/>
<dbReference type="RefSeq" id="WP_190929650.1">
    <property type="nucleotide sequence ID" value="NZ_JACXJA010000026.1"/>
</dbReference>
<evidence type="ECO:0000313" key="3">
    <source>
        <dbReference type="EMBL" id="MBD2864023.1"/>
    </source>
</evidence>